<keyword evidence="1" id="KW-0472">Membrane</keyword>
<dbReference type="AlphaFoldDB" id="A0A5Q0BHU1"/>
<keyword evidence="1" id="KW-0812">Transmembrane</keyword>
<evidence type="ECO:0000256" key="1">
    <source>
        <dbReference type="SAM" id="Phobius"/>
    </source>
</evidence>
<evidence type="ECO:0000313" key="3">
    <source>
        <dbReference type="Proteomes" id="UP000325755"/>
    </source>
</evidence>
<feature type="transmembrane region" description="Helical" evidence="1">
    <location>
        <begin position="164"/>
        <end position="184"/>
    </location>
</feature>
<dbReference type="Proteomes" id="UP000325755">
    <property type="component" value="Chromosome"/>
</dbReference>
<dbReference type="PROSITE" id="PS51257">
    <property type="entry name" value="PROKAR_LIPOPROTEIN"/>
    <property type="match status" value="1"/>
</dbReference>
<dbReference type="KEGG" id="mmob:F6R98_13125"/>
<dbReference type="EMBL" id="CP044205">
    <property type="protein sequence ID" value="QFY43445.1"/>
    <property type="molecule type" value="Genomic_DNA"/>
</dbReference>
<keyword evidence="3" id="KW-1185">Reference proteome</keyword>
<gene>
    <name evidence="2" type="ORF">F6R98_13125</name>
</gene>
<sequence length="298" mass="33196">MSRSYWITPIILLWIGSACAEPAGIRFVENTPADNAEYRTGDLIRREIRVGVEPDYELETGLLPSIGVSVADGLEVRQVSWTREDEGDGVIYRVQLAYQLFKTVVDTEQTTAPALGLGFVAGGKRAWMEVPAWSFTQTPLHDSTDGHASIKPALPPLEYDLEPAGRVVLGLIAALLLVAGYGWLRLRFFKRLPPFAAAAKNCRRLLKHPDSAAEQAVFLALHRAVDRTAGYVLFSSGLARFLIEHPEFAGMEAEFQQFFYISDRYFYAKNEQVSDAGSLRDRLDFVAQFCDACALRET</sequence>
<dbReference type="RefSeq" id="WP_153249428.1">
    <property type="nucleotide sequence ID" value="NZ_CP044205.1"/>
</dbReference>
<dbReference type="InParanoid" id="A0A5Q0BHU1"/>
<name>A0A5Q0BHU1_9GAMM</name>
<dbReference type="OrthoDB" id="5608210at2"/>
<keyword evidence="1" id="KW-1133">Transmembrane helix</keyword>
<reference evidence="2 3" key="1">
    <citation type="submission" date="2019-09" db="EMBL/GenBank/DDBJ databases">
        <title>Ecophysiology of the spiral-shaped methanotroph Methylospira mobilis as revealed by the complete genome sequence.</title>
        <authorList>
            <person name="Oshkin I.Y."/>
            <person name="Dedysh S.N."/>
            <person name="Miroshnikov K."/>
            <person name="Danilova O.V."/>
            <person name="Hakobyan A."/>
            <person name="Liesack W."/>
        </authorList>
    </citation>
    <scope>NUCLEOTIDE SEQUENCE [LARGE SCALE GENOMIC DNA]</scope>
    <source>
        <strain evidence="2 3">Shm1</strain>
    </source>
</reference>
<evidence type="ECO:0008006" key="4">
    <source>
        <dbReference type="Google" id="ProtNLM"/>
    </source>
</evidence>
<proteinExistence type="predicted"/>
<protein>
    <recommendedName>
        <fullName evidence="4">MxaA protein</fullName>
    </recommendedName>
</protein>
<accession>A0A5Q0BHU1</accession>
<organism evidence="2 3">
    <name type="scientific">Candidatus Methylospira mobilis</name>
    <dbReference type="NCBI Taxonomy" id="1808979"/>
    <lineage>
        <taxon>Bacteria</taxon>
        <taxon>Pseudomonadati</taxon>
        <taxon>Pseudomonadota</taxon>
        <taxon>Gammaproteobacteria</taxon>
        <taxon>Methylococcales</taxon>
        <taxon>Methylococcaceae</taxon>
        <taxon>Candidatus Methylospira</taxon>
    </lineage>
</organism>
<evidence type="ECO:0000313" key="2">
    <source>
        <dbReference type="EMBL" id="QFY43445.1"/>
    </source>
</evidence>